<dbReference type="Gene3D" id="1.10.238.10">
    <property type="entry name" value="EF-hand"/>
    <property type="match status" value="1"/>
</dbReference>
<organism evidence="4 5">
    <name type="scientific">Dichotomicrobium thermohalophilum</name>
    <dbReference type="NCBI Taxonomy" id="933063"/>
    <lineage>
        <taxon>Bacteria</taxon>
        <taxon>Pseudomonadati</taxon>
        <taxon>Pseudomonadota</taxon>
        <taxon>Alphaproteobacteria</taxon>
        <taxon>Hyphomicrobiales</taxon>
        <taxon>Hyphomicrobiaceae</taxon>
        <taxon>Dichotomicrobium</taxon>
    </lineage>
</organism>
<sequence>MYGKSLIAALAVATIGLAGLGGLAVAQDENGEESSYGRGMGYGMGPGMMGRGMMMHHGMTPGMMGRGMMGQGMWPGMMGRGWGMMHGMGPGARMRFKEMADADEDGRVSEEEAANFWKQQVQKFDADGDGNLSLQEFAEMHAAHTRPMMVDRFQFFDDDGDATVTLSELQAPFERMNRFMGRNDGRGMRGRGMMRRGMHQGMGRGMGRGYGPGQQERTE</sequence>
<dbReference type="InterPro" id="IPR002048">
    <property type="entry name" value="EF_hand_dom"/>
</dbReference>
<evidence type="ECO:0000313" key="5">
    <source>
        <dbReference type="Proteomes" id="UP000266273"/>
    </source>
</evidence>
<dbReference type="GO" id="GO:0005509">
    <property type="term" value="F:calcium ion binding"/>
    <property type="evidence" value="ECO:0007669"/>
    <property type="project" value="InterPro"/>
</dbReference>
<dbReference type="PROSITE" id="PS50222">
    <property type="entry name" value="EF_HAND_2"/>
    <property type="match status" value="1"/>
</dbReference>
<proteinExistence type="predicted"/>
<reference evidence="4 5" key="1">
    <citation type="submission" date="2018-08" db="EMBL/GenBank/DDBJ databases">
        <title>Genomic Encyclopedia of Archaeal and Bacterial Type Strains, Phase II (KMG-II): from individual species to whole genera.</title>
        <authorList>
            <person name="Goeker M."/>
        </authorList>
    </citation>
    <scope>NUCLEOTIDE SEQUENCE [LARGE SCALE GENOMIC DNA]</scope>
    <source>
        <strain evidence="4 5">DSM 5002</strain>
    </source>
</reference>
<gene>
    <name evidence="4" type="ORF">BXY53_0609</name>
</gene>
<feature type="chain" id="PRO_5017337142" evidence="2">
    <location>
        <begin position="27"/>
        <end position="219"/>
    </location>
</feature>
<dbReference type="AlphaFoldDB" id="A0A397Q3Q2"/>
<dbReference type="InterPro" id="IPR011992">
    <property type="entry name" value="EF-hand-dom_pair"/>
</dbReference>
<keyword evidence="2" id="KW-0732">Signal</keyword>
<name>A0A397Q3Q2_9HYPH</name>
<feature type="domain" description="EF-hand" evidence="3">
    <location>
        <begin position="112"/>
        <end position="147"/>
    </location>
</feature>
<evidence type="ECO:0000259" key="3">
    <source>
        <dbReference type="PROSITE" id="PS50222"/>
    </source>
</evidence>
<keyword evidence="5" id="KW-1185">Reference proteome</keyword>
<dbReference type="EMBL" id="QXDF01000001">
    <property type="protein sequence ID" value="RIA55543.1"/>
    <property type="molecule type" value="Genomic_DNA"/>
</dbReference>
<dbReference type="SUPFAM" id="SSF47473">
    <property type="entry name" value="EF-hand"/>
    <property type="match status" value="1"/>
</dbReference>
<feature type="signal peptide" evidence="2">
    <location>
        <begin position="1"/>
        <end position="26"/>
    </location>
</feature>
<evidence type="ECO:0000256" key="2">
    <source>
        <dbReference type="SAM" id="SignalP"/>
    </source>
</evidence>
<comment type="caution">
    <text evidence="4">The sequence shown here is derived from an EMBL/GenBank/DDBJ whole genome shotgun (WGS) entry which is preliminary data.</text>
</comment>
<dbReference type="InterPro" id="IPR018247">
    <property type="entry name" value="EF_Hand_1_Ca_BS"/>
</dbReference>
<dbReference type="PROSITE" id="PS00018">
    <property type="entry name" value="EF_HAND_1"/>
    <property type="match status" value="1"/>
</dbReference>
<protein>
    <submittedName>
        <fullName evidence="4">EF hand domain-containing protein</fullName>
    </submittedName>
</protein>
<accession>A0A397Q3Q2</accession>
<dbReference type="Pfam" id="PF13202">
    <property type="entry name" value="EF-hand_5"/>
    <property type="match status" value="2"/>
</dbReference>
<feature type="compositionally biased region" description="Gly residues" evidence="1">
    <location>
        <begin position="200"/>
        <end position="212"/>
    </location>
</feature>
<evidence type="ECO:0000313" key="4">
    <source>
        <dbReference type="EMBL" id="RIA55543.1"/>
    </source>
</evidence>
<dbReference type="Proteomes" id="UP000266273">
    <property type="component" value="Unassembled WGS sequence"/>
</dbReference>
<feature type="region of interest" description="Disordered" evidence="1">
    <location>
        <begin position="196"/>
        <end position="219"/>
    </location>
</feature>
<evidence type="ECO:0000256" key="1">
    <source>
        <dbReference type="SAM" id="MobiDB-lite"/>
    </source>
</evidence>